<evidence type="ECO:0000313" key="6">
    <source>
        <dbReference type="Proteomes" id="UP000176413"/>
    </source>
</evidence>
<dbReference type="Pfam" id="PF02195">
    <property type="entry name" value="ParB_N"/>
    <property type="match status" value="1"/>
</dbReference>
<dbReference type="SUPFAM" id="SSF110849">
    <property type="entry name" value="ParB/Sulfiredoxin"/>
    <property type="match status" value="1"/>
</dbReference>
<dbReference type="AlphaFoldDB" id="A0A1F6MBW2"/>
<comment type="caution">
    <text evidence="5">The sequence shown here is derived from an EMBL/GenBank/DDBJ whole genome shotgun (WGS) entry which is preliminary data.</text>
</comment>
<dbReference type="CDD" id="cd00093">
    <property type="entry name" value="HTH_XRE"/>
    <property type="match status" value="1"/>
</dbReference>
<feature type="domain" description="HTH cro/C1-type" evidence="4">
    <location>
        <begin position="138"/>
        <end position="164"/>
    </location>
</feature>
<dbReference type="PANTHER" id="PTHR33375">
    <property type="entry name" value="CHROMOSOME-PARTITIONING PROTEIN PARB-RELATED"/>
    <property type="match status" value="1"/>
</dbReference>
<evidence type="ECO:0000259" key="4">
    <source>
        <dbReference type="PROSITE" id="PS50943"/>
    </source>
</evidence>
<dbReference type="InterPro" id="IPR001387">
    <property type="entry name" value="Cro/C1-type_HTH"/>
</dbReference>
<dbReference type="EMBL" id="MFQA01000019">
    <property type="protein sequence ID" value="OGH69048.1"/>
    <property type="molecule type" value="Genomic_DNA"/>
</dbReference>
<dbReference type="PANTHER" id="PTHR33375:SF1">
    <property type="entry name" value="CHROMOSOME-PARTITIONING PROTEIN PARB-RELATED"/>
    <property type="match status" value="1"/>
</dbReference>
<dbReference type="Pfam" id="PF23552">
    <property type="entry name" value="ParB_C"/>
    <property type="match status" value="1"/>
</dbReference>
<dbReference type="Proteomes" id="UP000176413">
    <property type="component" value="Unassembled WGS sequence"/>
</dbReference>
<dbReference type="FunFam" id="1.10.10.2830:FF:000001">
    <property type="entry name" value="Chromosome partitioning protein ParB"/>
    <property type="match status" value="1"/>
</dbReference>
<reference evidence="5 6" key="1">
    <citation type="journal article" date="2016" name="Nat. Commun.">
        <title>Thousands of microbial genomes shed light on interconnected biogeochemical processes in an aquifer system.</title>
        <authorList>
            <person name="Anantharaman K."/>
            <person name="Brown C.T."/>
            <person name="Hug L.A."/>
            <person name="Sharon I."/>
            <person name="Castelle C.J."/>
            <person name="Probst A.J."/>
            <person name="Thomas B.C."/>
            <person name="Singh A."/>
            <person name="Wilkins M.J."/>
            <person name="Karaoz U."/>
            <person name="Brodie E.L."/>
            <person name="Williams K.H."/>
            <person name="Hubbard S.S."/>
            <person name="Banfield J.F."/>
        </authorList>
    </citation>
    <scope>NUCLEOTIDE SEQUENCE [LARGE SCALE GENOMIC DNA]</scope>
</reference>
<comment type="similarity">
    <text evidence="1">Belongs to the ParB family.</text>
</comment>
<dbReference type="PROSITE" id="PS50943">
    <property type="entry name" value="HTH_CROC1"/>
    <property type="match status" value="1"/>
</dbReference>
<keyword evidence="2" id="KW-0159">Chromosome partition</keyword>
<evidence type="ECO:0000256" key="1">
    <source>
        <dbReference type="ARBA" id="ARBA00006295"/>
    </source>
</evidence>
<dbReference type="GO" id="GO:0003677">
    <property type="term" value="F:DNA binding"/>
    <property type="evidence" value="ECO:0007669"/>
    <property type="project" value="UniProtKB-KW"/>
</dbReference>
<proteinExistence type="inferred from homology"/>
<dbReference type="SMART" id="SM00470">
    <property type="entry name" value="ParB"/>
    <property type="match status" value="1"/>
</dbReference>
<dbReference type="Gene3D" id="1.10.10.2830">
    <property type="match status" value="1"/>
</dbReference>
<evidence type="ECO:0000256" key="2">
    <source>
        <dbReference type="ARBA" id="ARBA00022829"/>
    </source>
</evidence>
<dbReference type="InterPro" id="IPR050336">
    <property type="entry name" value="Chromosome_partition/occlusion"/>
</dbReference>
<dbReference type="FunFam" id="3.90.1530.30:FF:000001">
    <property type="entry name" value="Chromosome partitioning protein ParB"/>
    <property type="match status" value="1"/>
</dbReference>
<name>A0A1F6MBW2_9BACT</name>
<gene>
    <name evidence="5" type="ORF">A3D53_02590</name>
</gene>
<dbReference type="InterPro" id="IPR036086">
    <property type="entry name" value="ParB/Sulfiredoxin_sf"/>
</dbReference>
<evidence type="ECO:0000313" key="5">
    <source>
        <dbReference type="EMBL" id="OGH69048.1"/>
    </source>
</evidence>
<sequence>MSIGRGLGALIASTGARKKTFETRSGANAERIWQVPVSEIKPDSQQPRRHFSEGELKELADSIQEHGVLQPLLVSELENGGYQIIAGERRWRASKIAGQATVPVIVKKMADQERLEVALIENVQRENLNPIEEGFAYKRLIEEFGLTQEQVAEKVGKSRPAIANAVRLLGLPEEVQNALMIGKISSGQARALLTLEDAKQQLDMLASMLGERITVRELEKEVQKKSSRTGSRKDPNLLYIEEQLRSALGTKVTLNGKSERGTIAINYFSKEELKDIIKKITG</sequence>
<dbReference type="GO" id="GO:0005694">
    <property type="term" value="C:chromosome"/>
    <property type="evidence" value="ECO:0007669"/>
    <property type="project" value="TreeGrafter"/>
</dbReference>
<protein>
    <recommendedName>
        <fullName evidence="4">HTH cro/C1-type domain-containing protein</fullName>
    </recommendedName>
</protein>
<dbReference type="NCBIfam" id="TIGR00180">
    <property type="entry name" value="parB_part"/>
    <property type="match status" value="1"/>
</dbReference>
<dbReference type="InterPro" id="IPR057240">
    <property type="entry name" value="ParB_dimer_C"/>
</dbReference>
<dbReference type="Gene3D" id="3.90.1530.30">
    <property type="match status" value="1"/>
</dbReference>
<dbReference type="InterPro" id="IPR003115">
    <property type="entry name" value="ParB_N"/>
</dbReference>
<evidence type="ECO:0000256" key="3">
    <source>
        <dbReference type="ARBA" id="ARBA00023125"/>
    </source>
</evidence>
<dbReference type="InterPro" id="IPR041468">
    <property type="entry name" value="HTH_ParB/Spo0J"/>
</dbReference>
<accession>A0A1F6MBW2</accession>
<dbReference type="Pfam" id="PF17762">
    <property type="entry name" value="HTH_ParB"/>
    <property type="match status" value="1"/>
</dbReference>
<dbReference type="SUPFAM" id="SSF109709">
    <property type="entry name" value="KorB DNA-binding domain-like"/>
    <property type="match status" value="1"/>
</dbReference>
<dbReference type="GO" id="GO:0045881">
    <property type="term" value="P:positive regulation of sporulation resulting in formation of a cellular spore"/>
    <property type="evidence" value="ECO:0007669"/>
    <property type="project" value="TreeGrafter"/>
</dbReference>
<keyword evidence="3" id="KW-0238">DNA-binding</keyword>
<organism evidence="5 6">
    <name type="scientific">Candidatus Magasanikbacteria bacterium RIFCSPHIGHO2_02_FULL_45_10</name>
    <dbReference type="NCBI Taxonomy" id="1798679"/>
    <lineage>
        <taxon>Bacteria</taxon>
        <taxon>Candidatus Magasanikiibacteriota</taxon>
    </lineage>
</organism>
<dbReference type="GO" id="GO:0007059">
    <property type="term" value="P:chromosome segregation"/>
    <property type="evidence" value="ECO:0007669"/>
    <property type="project" value="UniProtKB-KW"/>
</dbReference>
<dbReference type="InterPro" id="IPR004437">
    <property type="entry name" value="ParB/RepB/Spo0J"/>
</dbReference>
<dbReference type="CDD" id="cd16393">
    <property type="entry name" value="SPO0J_N"/>
    <property type="match status" value="1"/>
</dbReference>